<dbReference type="GO" id="GO:0005829">
    <property type="term" value="C:cytosol"/>
    <property type="evidence" value="ECO:0007669"/>
    <property type="project" value="TreeGrafter"/>
</dbReference>
<dbReference type="GO" id="GO:0016787">
    <property type="term" value="F:hydrolase activity"/>
    <property type="evidence" value="ECO:0007669"/>
    <property type="project" value="UniProtKB-UniRule"/>
</dbReference>
<reference evidence="15 16" key="1">
    <citation type="submission" date="2020-08" db="EMBL/GenBank/DDBJ databases">
        <title>Genome sequence of Tessaracoccus defluvii JCM 17540T.</title>
        <authorList>
            <person name="Hyun D.-W."/>
            <person name="Bae J.-W."/>
        </authorList>
    </citation>
    <scope>NUCLEOTIDE SEQUENCE [LARGE SCALE GENOMIC DNA]</scope>
    <source>
        <strain evidence="15 16">JCM 17540</strain>
    </source>
</reference>
<evidence type="ECO:0000259" key="13">
    <source>
        <dbReference type="PROSITE" id="PS51198"/>
    </source>
</evidence>
<dbReference type="GO" id="GO:0033202">
    <property type="term" value="C:DNA helicase complex"/>
    <property type="evidence" value="ECO:0007669"/>
    <property type="project" value="TreeGrafter"/>
</dbReference>
<evidence type="ECO:0000256" key="4">
    <source>
        <dbReference type="ARBA" id="ARBA00022806"/>
    </source>
</evidence>
<dbReference type="NCBIfam" id="TIGR01073">
    <property type="entry name" value="pcrA"/>
    <property type="match status" value="1"/>
</dbReference>
<dbReference type="InterPro" id="IPR005751">
    <property type="entry name" value="ATP-dep_DNA_helicase_PcrA"/>
</dbReference>
<dbReference type="Pfam" id="PF21196">
    <property type="entry name" value="PcrA_UvrD_tudor"/>
    <property type="match status" value="1"/>
</dbReference>
<comment type="catalytic activity">
    <reaction evidence="8">
        <text>Couples ATP hydrolysis with the unwinding of duplex DNA by translocating in the 3'-5' direction.</text>
        <dbReference type="EC" id="5.6.2.4"/>
    </reaction>
</comment>
<feature type="domain" description="UvrD-like helicase ATP-binding" evidence="13">
    <location>
        <begin position="44"/>
        <end position="337"/>
    </location>
</feature>
<dbReference type="RefSeq" id="WP_187722413.1">
    <property type="nucleotide sequence ID" value="NZ_BAABBL010000006.1"/>
</dbReference>
<evidence type="ECO:0000256" key="5">
    <source>
        <dbReference type="ARBA" id="ARBA00022840"/>
    </source>
</evidence>
<dbReference type="PANTHER" id="PTHR11070">
    <property type="entry name" value="UVRD / RECB / PCRA DNA HELICASE FAMILY MEMBER"/>
    <property type="match status" value="1"/>
</dbReference>
<dbReference type="PROSITE" id="PS51217">
    <property type="entry name" value="UVRD_HELICASE_CTER"/>
    <property type="match status" value="1"/>
</dbReference>
<dbReference type="InterPro" id="IPR014016">
    <property type="entry name" value="UvrD-like_ATP-bd"/>
</dbReference>
<evidence type="ECO:0000256" key="1">
    <source>
        <dbReference type="ARBA" id="ARBA00009922"/>
    </source>
</evidence>
<dbReference type="Pfam" id="PF13361">
    <property type="entry name" value="UvrD_C"/>
    <property type="match status" value="1"/>
</dbReference>
<keyword evidence="2 10" id="KW-0547">Nucleotide-binding</keyword>
<dbReference type="InterPro" id="IPR027417">
    <property type="entry name" value="P-loop_NTPase"/>
</dbReference>
<evidence type="ECO:0000256" key="12">
    <source>
        <dbReference type="SAM" id="MobiDB-lite"/>
    </source>
</evidence>
<evidence type="ECO:0000256" key="8">
    <source>
        <dbReference type="ARBA" id="ARBA00034617"/>
    </source>
</evidence>
<dbReference type="GO" id="GO:0000725">
    <property type="term" value="P:recombinational repair"/>
    <property type="evidence" value="ECO:0007669"/>
    <property type="project" value="TreeGrafter"/>
</dbReference>
<dbReference type="GO" id="GO:0043138">
    <property type="term" value="F:3'-5' DNA helicase activity"/>
    <property type="evidence" value="ECO:0007669"/>
    <property type="project" value="UniProtKB-EC"/>
</dbReference>
<dbReference type="FunFam" id="1.10.10.160:FF:000001">
    <property type="entry name" value="ATP-dependent DNA helicase"/>
    <property type="match status" value="1"/>
</dbReference>
<keyword evidence="16" id="KW-1185">Reference proteome</keyword>
<dbReference type="PROSITE" id="PS51198">
    <property type="entry name" value="UVRD_HELICASE_ATP_BIND"/>
    <property type="match status" value="1"/>
</dbReference>
<keyword evidence="7" id="KW-0413">Isomerase</keyword>
<feature type="binding site" evidence="10">
    <location>
        <begin position="65"/>
        <end position="72"/>
    </location>
    <ligand>
        <name>ATP</name>
        <dbReference type="ChEBI" id="CHEBI:30616"/>
    </ligand>
</feature>
<dbReference type="GO" id="GO:0003677">
    <property type="term" value="F:DNA binding"/>
    <property type="evidence" value="ECO:0007669"/>
    <property type="project" value="UniProtKB-KW"/>
</dbReference>
<evidence type="ECO:0000256" key="11">
    <source>
        <dbReference type="RuleBase" id="RU364053"/>
    </source>
</evidence>
<comment type="similarity">
    <text evidence="1 11">Belongs to the helicase family. UvrD subfamily.</text>
</comment>
<feature type="region of interest" description="Disordered" evidence="12">
    <location>
        <begin position="1"/>
        <end position="36"/>
    </location>
</feature>
<evidence type="ECO:0000256" key="7">
    <source>
        <dbReference type="ARBA" id="ARBA00023235"/>
    </source>
</evidence>
<name>A0A7H0H9V8_9ACTN</name>
<dbReference type="CDD" id="cd18807">
    <property type="entry name" value="SF1_C_UvrD"/>
    <property type="match status" value="1"/>
</dbReference>
<gene>
    <name evidence="15" type="primary">pcrA</name>
    <name evidence="15" type="ORF">H9L22_08890</name>
</gene>
<dbReference type="CDD" id="cd17932">
    <property type="entry name" value="DEXQc_UvrD"/>
    <property type="match status" value="1"/>
</dbReference>
<comment type="catalytic activity">
    <reaction evidence="9 11">
        <text>ATP + H2O = ADP + phosphate + H(+)</text>
        <dbReference type="Rhea" id="RHEA:13065"/>
        <dbReference type="ChEBI" id="CHEBI:15377"/>
        <dbReference type="ChEBI" id="CHEBI:15378"/>
        <dbReference type="ChEBI" id="CHEBI:30616"/>
        <dbReference type="ChEBI" id="CHEBI:43474"/>
        <dbReference type="ChEBI" id="CHEBI:456216"/>
        <dbReference type="EC" id="5.6.2.4"/>
    </reaction>
</comment>
<dbReference type="GO" id="GO:0009314">
    <property type="term" value="P:response to radiation"/>
    <property type="evidence" value="ECO:0007669"/>
    <property type="project" value="UniProtKB-ARBA"/>
</dbReference>
<dbReference type="Gene3D" id="1.10.486.10">
    <property type="entry name" value="PCRA, domain 4"/>
    <property type="match status" value="1"/>
</dbReference>
<dbReference type="InterPro" id="IPR014017">
    <property type="entry name" value="DNA_helicase_UvrD-like_C"/>
</dbReference>
<dbReference type="GO" id="GO:0005524">
    <property type="term" value="F:ATP binding"/>
    <property type="evidence" value="ECO:0007669"/>
    <property type="project" value="UniProtKB-UniRule"/>
</dbReference>
<keyword evidence="4 10" id="KW-0347">Helicase</keyword>
<evidence type="ECO:0000256" key="3">
    <source>
        <dbReference type="ARBA" id="ARBA00022801"/>
    </source>
</evidence>
<accession>A0A7H0H9V8</accession>
<dbReference type="Gene3D" id="3.40.50.300">
    <property type="entry name" value="P-loop containing nucleotide triphosphate hydrolases"/>
    <property type="match status" value="2"/>
</dbReference>
<protein>
    <recommendedName>
        <fullName evidence="11">ATP-dependent DNA helicase</fullName>
        <ecNumber evidence="11">5.6.2.4</ecNumber>
    </recommendedName>
</protein>
<sequence length="806" mass="88658">MSDSLFPDLFAAFQPDTPSASTPRTDPRDGGGHRRKVSEEELLEGLNPPQRQAVVHRGAPVLVVAGAGSGKTRVLTRRIAHLVSQRDVHPGSILAITFTNKAAAEMRQRVIDLVGNRAKLMWVSTFHSACVRILRADIDRLGISKNFSIYDDADAKRLMSMVCRDLEIDPKRYPVRAVMNAVSNFKNELVDFETASGDAATPPQKTYAEAYSEYQRRLGAANALDFDDLIMTAVILMRAFPDVREKYRRRFRHVLVDEYQDTNHAQYALVRELCAAAPADGVVEGSPTVEPAELMVVGDSDQSIYAFRGATIRNILDFEKDFPGAETVVLDQNYRSTQNVLTAANAVISRNKGRRDKQLWSDLGEGDLITGWVADTEQDEAQFIASEIDALQDRGDSTYGDTAVFYRTNAQSRAFEEVFIRVGLPYKVVGGVRFYERREIRDAIAYLRAIVNPADDVSVRRILNVPKRGIGDRAEAAVSLLAQSERITFFEALERASEASLATRSHKQIQGFVDVMTMHRVMVAQGKPADEVLASILKESGYLPELEASTDPQDITRIENLVELVSVAAEFVAAANAVDLDAEGNESGLAAGMPEPDDSLAAFLERIALVADSDQVPDHEDGKGVVTLMTLHTAKGLEFDTVFLTGLEEGMFPHMRAMTDQAELEEERRLAYVGITRARKRLYLSRSQVRVTFGAPAYNPPSRFLDEIPQHVLDWRRTGAATTTWASSAATRNRSTSASLQSFGKGSAPARPMVALTIGDRVLHATFGMGSVLAVHGHGDATKVDVDFGSAGSKRLSLRHAPMEKL</sequence>
<keyword evidence="6 11" id="KW-0238">DNA-binding</keyword>
<dbReference type="EC" id="5.6.2.4" evidence="11"/>
<dbReference type="FunFam" id="1.10.486.10:FF:000003">
    <property type="entry name" value="ATP-dependent DNA helicase"/>
    <property type="match status" value="1"/>
</dbReference>
<dbReference type="AlphaFoldDB" id="A0A7H0H9V8"/>
<dbReference type="InterPro" id="IPR013986">
    <property type="entry name" value="DExx_box_DNA_helicase_dom_sf"/>
</dbReference>
<dbReference type="Pfam" id="PF00580">
    <property type="entry name" value="UvrD-helicase"/>
    <property type="match status" value="1"/>
</dbReference>
<dbReference type="EMBL" id="CP060789">
    <property type="protein sequence ID" value="QNP57324.1"/>
    <property type="molecule type" value="Genomic_DNA"/>
</dbReference>
<evidence type="ECO:0000313" key="16">
    <source>
        <dbReference type="Proteomes" id="UP000516117"/>
    </source>
</evidence>
<evidence type="ECO:0000259" key="14">
    <source>
        <dbReference type="PROSITE" id="PS51217"/>
    </source>
</evidence>
<evidence type="ECO:0000256" key="10">
    <source>
        <dbReference type="PROSITE-ProRule" id="PRU00560"/>
    </source>
</evidence>
<organism evidence="15 16">
    <name type="scientific">Tessaracoccus defluvii</name>
    <dbReference type="NCBI Taxonomy" id="1285901"/>
    <lineage>
        <taxon>Bacteria</taxon>
        <taxon>Bacillati</taxon>
        <taxon>Actinomycetota</taxon>
        <taxon>Actinomycetes</taxon>
        <taxon>Propionibacteriales</taxon>
        <taxon>Propionibacteriaceae</taxon>
        <taxon>Tessaracoccus</taxon>
    </lineage>
</organism>
<keyword evidence="5 10" id="KW-0067">ATP-binding</keyword>
<evidence type="ECO:0000256" key="6">
    <source>
        <dbReference type="ARBA" id="ARBA00023125"/>
    </source>
</evidence>
<dbReference type="Gene3D" id="1.10.10.160">
    <property type="match status" value="1"/>
</dbReference>
<feature type="domain" description="UvrD-like helicase C-terminal" evidence="14">
    <location>
        <begin position="338"/>
        <end position="636"/>
    </location>
</feature>
<evidence type="ECO:0000313" key="15">
    <source>
        <dbReference type="EMBL" id="QNP57324.1"/>
    </source>
</evidence>
<proteinExistence type="inferred from homology"/>
<dbReference type="InterPro" id="IPR000212">
    <property type="entry name" value="DNA_helicase_UvrD/REP"/>
</dbReference>
<dbReference type="Proteomes" id="UP000516117">
    <property type="component" value="Chromosome"/>
</dbReference>
<dbReference type="PANTHER" id="PTHR11070:SF2">
    <property type="entry name" value="ATP-DEPENDENT DNA HELICASE SRS2"/>
    <property type="match status" value="1"/>
</dbReference>
<dbReference type="KEGG" id="tdf:H9L22_08890"/>
<keyword evidence="3 10" id="KW-0378">Hydrolase</keyword>
<dbReference type="SUPFAM" id="SSF52540">
    <property type="entry name" value="P-loop containing nucleoside triphosphate hydrolases"/>
    <property type="match status" value="1"/>
</dbReference>
<evidence type="ECO:0000256" key="9">
    <source>
        <dbReference type="ARBA" id="ARBA00048988"/>
    </source>
</evidence>
<evidence type="ECO:0000256" key="2">
    <source>
        <dbReference type="ARBA" id="ARBA00022741"/>
    </source>
</evidence>
<dbReference type="GO" id="GO:0006260">
    <property type="term" value="P:DNA replication"/>
    <property type="evidence" value="ECO:0007669"/>
    <property type="project" value="InterPro"/>
</dbReference>